<dbReference type="RefSeq" id="WP_114688595.1">
    <property type="nucleotide sequence ID" value="NZ_QQNB01000003.1"/>
</dbReference>
<dbReference type="AlphaFoldDB" id="A0A369VTI6"/>
<proteinExistence type="predicted"/>
<sequence>MVRRHPVPHRWFLTDERAGDPRPVLRRLPAGTGVVFRHRATPPAERRVLLAEVRRIAARRGLVLTVAGESHGRRAGRLRQGHGWPAHNRVEVRRGAAAGAWVLFVSPVFATRSHPGARALGPARAAALAKRTHIPVVALGGMNARRFAALRGAGFHGWAAIDAFLQRPRF</sequence>
<feature type="domain" description="Thiamine phosphate synthase/TenI" evidence="1">
    <location>
        <begin position="83"/>
        <end position="163"/>
    </location>
</feature>
<comment type="caution">
    <text evidence="2">The sequence shown here is derived from an EMBL/GenBank/DDBJ whole genome shotgun (WGS) entry which is preliminary data.</text>
</comment>
<dbReference type="Pfam" id="PF02581">
    <property type="entry name" value="TMP-TENI"/>
    <property type="match status" value="1"/>
</dbReference>
<keyword evidence="3" id="KW-1185">Reference proteome</keyword>
<accession>A0A369VTI6</accession>
<evidence type="ECO:0000259" key="1">
    <source>
        <dbReference type="Pfam" id="PF02581"/>
    </source>
</evidence>
<protein>
    <submittedName>
        <fullName evidence="2">Thiamine phosphate synthase</fullName>
    </submittedName>
</protein>
<organism evidence="2 3">
    <name type="scientific">Sphingomonas aracearum</name>
    <dbReference type="NCBI Taxonomy" id="2283317"/>
    <lineage>
        <taxon>Bacteria</taxon>
        <taxon>Pseudomonadati</taxon>
        <taxon>Pseudomonadota</taxon>
        <taxon>Alphaproteobacteria</taxon>
        <taxon>Sphingomonadales</taxon>
        <taxon>Sphingomonadaceae</taxon>
        <taxon>Sphingomonas</taxon>
    </lineage>
</organism>
<dbReference type="GO" id="GO:0009228">
    <property type="term" value="P:thiamine biosynthetic process"/>
    <property type="evidence" value="ECO:0007669"/>
    <property type="project" value="UniProtKB-KW"/>
</dbReference>
<dbReference type="Proteomes" id="UP000253918">
    <property type="component" value="Unassembled WGS sequence"/>
</dbReference>
<dbReference type="OrthoDB" id="8446047at2"/>
<dbReference type="SUPFAM" id="SSF51391">
    <property type="entry name" value="Thiamin phosphate synthase"/>
    <property type="match status" value="1"/>
</dbReference>
<gene>
    <name evidence="2" type="ORF">DVW87_14915</name>
</gene>
<dbReference type="InterPro" id="IPR036206">
    <property type="entry name" value="ThiamineP_synth_sf"/>
</dbReference>
<name>A0A369VTI6_9SPHN</name>
<evidence type="ECO:0000313" key="3">
    <source>
        <dbReference type="Proteomes" id="UP000253918"/>
    </source>
</evidence>
<reference evidence="2 3" key="1">
    <citation type="submission" date="2018-07" db="EMBL/GenBank/DDBJ databases">
        <title>a novel species of Sphingomonas isolated from the rhizosphere soil of Araceae plant.</title>
        <authorList>
            <person name="Zhiyong W."/>
            <person name="Qinglan Z."/>
            <person name="Zhiwei F."/>
            <person name="Ding X."/>
            <person name="Gejiao W."/>
            <person name="Shixue Z."/>
        </authorList>
    </citation>
    <scope>NUCLEOTIDE SEQUENCE [LARGE SCALE GENOMIC DNA]</scope>
    <source>
        <strain evidence="2 3">WZY 27</strain>
    </source>
</reference>
<evidence type="ECO:0000313" key="2">
    <source>
        <dbReference type="EMBL" id="RDE04857.1"/>
    </source>
</evidence>
<dbReference type="EMBL" id="QQNB01000003">
    <property type="protein sequence ID" value="RDE04857.1"/>
    <property type="molecule type" value="Genomic_DNA"/>
</dbReference>
<dbReference type="InterPro" id="IPR013785">
    <property type="entry name" value="Aldolase_TIM"/>
</dbReference>
<dbReference type="CDD" id="cd00564">
    <property type="entry name" value="TMP_TenI"/>
    <property type="match status" value="1"/>
</dbReference>
<dbReference type="Gene3D" id="3.20.20.70">
    <property type="entry name" value="Aldolase class I"/>
    <property type="match status" value="1"/>
</dbReference>
<dbReference type="InterPro" id="IPR022998">
    <property type="entry name" value="ThiamineP_synth_TenI"/>
</dbReference>